<dbReference type="EMBL" id="CM042009">
    <property type="protein sequence ID" value="KAI3788114.1"/>
    <property type="molecule type" value="Genomic_DNA"/>
</dbReference>
<sequence length="1468" mass="165019">MPDTSESETSSSGRGDSVVNLDDPLCLHANDIVSVTIISFKLVGTSNYKNWATATVRALTIRNKLGFINGKCSRPTNDEAKAVKWDRANTVVVSWLLASMTENISSVYILSENASELWLELKQTYEKINGSVTFNVFQKINVLTQGSESVSDYFNSLNGLWKEFDSLSKISECTCTASKDRQSFSSQLKLFQFLMGLNESYSSIRSNILMQEQLPSVQSAFATISREESLRSSYSVGNSSKSQNSVFIAKGPDAKKKNVRNLNLICKHCNMKGHTIERCYKLIGFPKDFKPRNDGSSQNKSSANVVTSDKSVSSVDNTKMELQFTNEQVSKILGLIKEKSILEDVSANMAGISSMSNVICAYNSISYCLGHREWVVDSGATQHMTGSFTNFENYVDVSDLEMSVDHPNGTKAMISKIGDLKILPSLILKDVLFVPEFKVHLLSVHKLARDSRIGVYFDENNCYLCNTQDLHTNPIVTTGKVSGGLYFLDNKKVSCNNSSSLAVCYVSKMTWHQRLGHPSDQVLGVLKHKLNLGNDRLSLCEVCHKAKQTREPFPLSSHKSSALGDLVHLDVWGPYRVSTRDGFKYFLTVVDDYTRAVWVYLLKSKEEVFENVVTFFNMIKLQFSKTVKMFRSDNGTEFVNSKVKNFFEKEGILHQTTCVYTPQQNGVVERKHRHLMNVARSLLFQSGLPLNLWGETVLTATFLINRTPTSILSGKSPFEMVYKVEPNFDFLRVFGCLCFATKLNNSDKFAPRSDKCVLIGFSNLKKGYKLLSLDDKSVFFSRDVRFYESVFPLKLTTSKGDSDLSMSGINHTNFFDCLYQTDPYVSSPESPNDVYIQGSPEIVIPPSVQDGERNFATESGDQIDQYVEIPNFSEGTLTLENSEPARFDDALGAPPLGFRRSSRNSRIPSKYDDFLIEGKYGFGIERSVGYAHLDSASACFAASLNKSVEPNSFDEAVKDPHWVRAMNDEMEALNRNGTWVVTDLPKGRKPIGCRWVFKIKYKSTGEIERFKARLVAKGYSQREGLDFDETFSPVAKLTIVRCVITMAVQFNWNLYQMDVNNAFLYGTLEEEVYMVLPPGYFSKNDKQVCKLVKSLYGLKQAPRKWNEKLTASLINFGFVQSKSDFSLYTKKNKDIFVVLLVYVDDIVLTGNNEQEIESVKVFLKSQFLIKDLGILRYFLGIEIVKTNSGLCLSQRKYCLELLYEFGLLASTPIKTPLDANVTVSSCCSNEKDDLLENVTEYQKLVGKLIYLTNTRPDISFTVQTLSQFMHAPRKSHLKVAIRVLRYLKLCPGKGVLISKSDELELTAWADSDWAKCVNSRRSITGYCLFLGSSLISWKSKKQSTVSRSSTESEYRALATVTCEVLWLLKLLKDLGLNYKVPISLYCDNQSAILLSLNPVLHERTKHIEIDVHLVRDKVSEGVIKVVKVNSSEQIADILTKPLGVNQHNVLSEKLGLYNAFPAQIEGGC</sequence>
<gene>
    <name evidence="1" type="ORF">L2E82_00783</name>
</gene>
<protein>
    <submittedName>
        <fullName evidence="1">Uncharacterized protein</fullName>
    </submittedName>
</protein>
<evidence type="ECO:0000313" key="1">
    <source>
        <dbReference type="EMBL" id="KAI3788114.1"/>
    </source>
</evidence>
<reference evidence="2" key="1">
    <citation type="journal article" date="2022" name="Mol. Ecol. Resour.">
        <title>The genomes of chicory, endive, great burdock and yacon provide insights into Asteraceae palaeo-polyploidization history and plant inulin production.</title>
        <authorList>
            <person name="Fan W."/>
            <person name="Wang S."/>
            <person name="Wang H."/>
            <person name="Wang A."/>
            <person name="Jiang F."/>
            <person name="Liu H."/>
            <person name="Zhao H."/>
            <person name="Xu D."/>
            <person name="Zhang Y."/>
        </authorList>
    </citation>
    <scope>NUCLEOTIDE SEQUENCE [LARGE SCALE GENOMIC DNA]</scope>
    <source>
        <strain evidence="2">cv. Punajuju</strain>
    </source>
</reference>
<keyword evidence="2" id="KW-1185">Reference proteome</keyword>
<reference evidence="1 2" key="2">
    <citation type="journal article" date="2022" name="Mol. Ecol. Resour.">
        <title>The genomes of chicory, endive, great burdock and yacon provide insights into Asteraceae paleo-polyploidization history and plant inulin production.</title>
        <authorList>
            <person name="Fan W."/>
            <person name="Wang S."/>
            <person name="Wang H."/>
            <person name="Wang A."/>
            <person name="Jiang F."/>
            <person name="Liu H."/>
            <person name="Zhao H."/>
            <person name="Xu D."/>
            <person name="Zhang Y."/>
        </authorList>
    </citation>
    <scope>NUCLEOTIDE SEQUENCE [LARGE SCALE GENOMIC DNA]</scope>
    <source>
        <strain evidence="2">cv. Punajuju</strain>
        <tissue evidence="1">Leaves</tissue>
    </source>
</reference>
<dbReference type="Proteomes" id="UP001055811">
    <property type="component" value="Linkage Group LG01"/>
</dbReference>
<evidence type="ECO:0000313" key="2">
    <source>
        <dbReference type="Proteomes" id="UP001055811"/>
    </source>
</evidence>
<accession>A0ACB9GXB8</accession>
<name>A0ACB9GXB8_CICIN</name>
<comment type="caution">
    <text evidence="1">The sequence shown here is derived from an EMBL/GenBank/DDBJ whole genome shotgun (WGS) entry which is preliminary data.</text>
</comment>
<organism evidence="1 2">
    <name type="scientific">Cichorium intybus</name>
    <name type="common">Chicory</name>
    <dbReference type="NCBI Taxonomy" id="13427"/>
    <lineage>
        <taxon>Eukaryota</taxon>
        <taxon>Viridiplantae</taxon>
        <taxon>Streptophyta</taxon>
        <taxon>Embryophyta</taxon>
        <taxon>Tracheophyta</taxon>
        <taxon>Spermatophyta</taxon>
        <taxon>Magnoliopsida</taxon>
        <taxon>eudicotyledons</taxon>
        <taxon>Gunneridae</taxon>
        <taxon>Pentapetalae</taxon>
        <taxon>asterids</taxon>
        <taxon>campanulids</taxon>
        <taxon>Asterales</taxon>
        <taxon>Asteraceae</taxon>
        <taxon>Cichorioideae</taxon>
        <taxon>Cichorieae</taxon>
        <taxon>Cichoriinae</taxon>
        <taxon>Cichorium</taxon>
    </lineage>
</organism>
<proteinExistence type="predicted"/>